<feature type="transmembrane region" description="Helical" evidence="1">
    <location>
        <begin position="100"/>
        <end position="120"/>
    </location>
</feature>
<feature type="transmembrane region" description="Helical" evidence="1">
    <location>
        <begin position="35"/>
        <end position="53"/>
    </location>
</feature>
<keyword evidence="1" id="KW-1133">Transmembrane helix</keyword>
<keyword evidence="1" id="KW-0472">Membrane</keyword>
<dbReference type="RefSeq" id="WP_148976948.1">
    <property type="nucleotide sequence ID" value="NZ_JBNIKU010000006.1"/>
</dbReference>
<evidence type="ECO:0000313" key="3">
    <source>
        <dbReference type="Proteomes" id="UP000322139"/>
    </source>
</evidence>
<feature type="transmembrane region" description="Helical" evidence="1">
    <location>
        <begin position="7"/>
        <end position="29"/>
    </location>
</feature>
<comment type="caution">
    <text evidence="2">The sequence shown here is derived from an EMBL/GenBank/DDBJ whole genome shotgun (WGS) entry which is preliminary data.</text>
</comment>
<evidence type="ECO:0000313" key="2">
    <source>
        <dbReference type="EMBL" id="TYS41892.1"/>
    </source>
</evidence>
<dbReference type="AlphaFoldDB" id="A0A5D4QX76"/>
<gene>
    <name evidence="2" type="ORF">FZD51_23515</name>
</gene>
<dbReference type="EMBL" id="VTER01000017">
    <property type="protein sequence ID" value="TYS41892.1"/>
    <property type="molecule type" value="Genomic_DNA"/>
</dbReference>
<sequence>MESRMTFNICGGLFLFMTLFMAVIGIAAGESILPQTWTLLSMTVMSFSMGYLYPQFKQKDERMKLIRQKGLFYAYFALIVYFFIFFLLLGLGIIDISALELLQILSGLTISTVFLSMVFVSKRI</sequence>
<evidence type="ECO:0000256" key="1">
    <source>
        <dbReference type="SAM" id="Phobius"/>
    </source>
</evidence>
<organism evidence="2 3">
    <name type="scientific">Bacillus infantis</name>
    <dbReference type="NCBI Taxonomy" id="324767"/>
    <lineage>
        <taxon>Bacteria</taxon>
        <taxon>Bacillati</taxon>
        <taxon>Bacillota</taxon>
        <taxon>Bacilli</taxon>
        <taxon>Bacillales</taxon>
        <taxon>Bacillaceae</taxon>
        <taxon>Bacillus</taxon>
    </lineage>
</organism>
<protein>
    <submittedName>
        <fullName evidence="2">Permease</fullName>
    </submittedName>
</protein>
<name>A0A5D4QX76_9BACI</name>
<reference evidence="2 3" key="1">
    <citation type="submission" date="2019-08" db="EMBL/GenBank/DDBJ databases">
        <title>Bacillus genomes from the desert of Cuatro Cienegas, Coahuila.</title>
        <authorList>
            <person name="Olmedo-Alvarez G."/>
        </authorList>
    </citation>
    <scope>NUCLEOTIDE SEQUENCE [LARGE SCALE GENOMIC DNA]</scope>
    <source>
        <strain evidence="2 3">CH446_14T</strain>
    </source>
</reference>
<accession>A0A5D4QX76</accession>
<keyword evidence="1" id="KW-0812">Transmembrane</keyword>
<proteinExistence type="predicted"/>
<feature type="transmembrane region" description="Helical" evidence="1">
    <location>
        <begin position="73"/>
        <end position="94"/>
    </location>
</feature>
<dbReference type="Proteomes" id="UP000322139">
    <property type="component" value="Unassembled WGS sequence"/>
</dbReference>